<feature type="region of interest" description="Disordered" evidence="1">
    <location>
        <begin position="172"/>
        <end position="195"/>
    </location>
</feature>
<evidence type="ECO:0000313" key="2">
    <source>
        <dbReference type="EMBL" id="VUZ44289.1"/>
    </source>
</evidence>
<gene>
    <name evidence="2" type="ORF">WMSIL1_LOCUS4557</name>
</gene>
<evidence type="ECO:0000256" key="1">
    <source>
        <dbReference type="SAM" id="MobiDB-lite"/>
    </source>
</evidence>
<organism evidence="2 3">
    <name type="scientific">Hymenolepis diminuta</name>
    <name type="common">Rat tapeworm</name>
    <dbReference type="NCBI Taxonomy" id="6216"/>
    <lineage>
        <taxon>Eukaryota</taxon>
        <taxon>Metazoa</taxon>
        <taxon>Spiralia</taxon>
        <taxon>Lophotrochozoa</taxon>
        <taxon>Platyhelminthes</taxon>
        <taxon>Cestoda</taxon>
        <taxon>Eucestoda</taxon>
        <taxon>Cyclophyllidea</taxon>
        <taxon>Hymenolepididae</taxon>
        <taxon>Hymenolepis</taxon>
    </lineage>
</organism>
<accession>A0A564YBD7</accession>
<name>A0A564YBD7_HYMDI</name>
<evidence type="ECO:0000313" key="3">
    <source>
        <dbReference type="Proteomes" id="UP000321570"/>
    </source>
</evidence>
<dbReference type="EMBL" id="CABIJS010000123">
    <property type="protein sequence ID" value="VUZ44289.1"/>
    <property type="molecule type" value="Genomic_DNA"/>
</dbReference>
<dbReference type="AlphaFoldDB" id="A0A564YBD7"/>
<dbReference type="Proteomes" id="UP000321570">
    <property type="component" value="Unassembled WGS sequence"/>
</dbReference>
<protein>
    <submittedName>
        <fullName evidence="2">Uncharacterized protein</fullName>
    </submittedName>
</protein>
<keyword evidence="3" id="KW-1185">Reference proteome</keyword>
<sequence length="195" mass="22149">MVSIGTVKIVAIVGSIVEQMNLSKPAKDREDYIKSVSEFHYEPSASETFTTCKSDHDLYLAYRLPLSPKDLIFAETIEKCEKVFFDDTSLCNRRFRCLSLPIREGGDIHKYTGIDLCSPCYAEIRLKLWSPLDKNPDIMLYYLVDEYNNFRSLVADSNMVESNETRACQINNPEFDQSPENNPDAAASNTAHVSQ</sequence>
<reference evidence="2 3" key="1">
    <citation type="submission" date="2019-07" db="EMBL/GenBank/DDBJ databases">
        <authorList>
            <person name="Jastrzebski P J."/>
            <person name="Paukszto L."/>
            <person name="Jastrzebski P J."/>
        </authorList>
    </citation>
    <scope>NUCLEOTIDE SEQUENCE [LARGE SCALE GENOMIC DNA]</scope>
    <source>
        <strain evidence="2 3">WMS-il1</strain>
    </source>
</reference>
<proteinExistence type="predicted"/>